<dbReference type="Proteomes" id="UP000030689">
    <property type="component" value="Unassembled WGS sequence"/>
</dbReference>
<dbReference type="SUPFAM" id="SSF54928">
    <property type="entry name" value="RNA-binding domain, RBD"/>
    <property type="match status" value="1"/>
</dbReference>
<dbReference type="PROSITE" id="PS50102">
    <property type="entry name" value="RRM"/>
    <property type="match status" value="1"/>
</dbReference>
<evidence type="ECO:0000259" key="3">
    <source>
        <dbReference type="PROSITE" id="PS50102"/>
    </source>
</evidence>
<dbReference type="InterPro" id="IPR000504">
    <property type="entry name" value="RRM_dom"/>
</dbReference>
<dbReference type="InterPro" id="IPR035979">
    <property type="entry name" value="RBD_domain_sf"/>
</dbReference>
<dbReference type="AlphaFoldDB" id="V4KTT1"/>
<dbReference type="Pfam" id="PF00076">
    <property type="entry name" value="RRM_1"/>
    <property type="match status" value="1"/>
</dbReference>
<keyword evidence="1 2" id="KW-0694">RNA-binding</keyword>
<dbReference type="PANTHER" id="PTHR11176:SF52">
    <property type="entry name" value="RNA-BINDING (RRM_RBD_RNP MOTIFS) FAMILY PROTEIN"/>
    <property type="match status" value="1"/>
</dbReference>
<dbReference type="OrthoDB" id="439808at2759"/>
<dbReference type="EMBL" id="KI517683">
    <property type="protein sequence ID" value="ESQ33437.1"/>
    <property type="molecule type" value="Genomic_DNA"/>
</dbReference>
<protein>
    <recommendedName>
        <fullName evidence="3">RRM domain-containing protein</fullName>
    </recommendedName>
</protein>
<gene>
    <name evidence="4" type="ORF">EUTSA_v10008315mg</name>
</gene>
<evidence type="ECO:0000313" key="5">
    <source>
        <dbReference type="Proteomes" id="UP000030689"/>
    </source>
</evidence>
<dbReference type="SMART" id="SM00360">
    <property type="entry name" value="RRM"/>
    <property type="match status" value="1"/>
</dbReference>
<dbReference type="OMA" id="LAWETNK"/>
<evidence type="ECO:0000256" key="1">
    <source>
        <dbReference type="ARBA" id="ARBA00022884"/>
    </source>
</evidence>
<dbReference type="CDD" id="cd12384">
    <property type="entry name" value="RRM_RBM24_RBM38_like"/>
    <property type="match status" value="1"/>
</dbReference>
<dbReference type="Gene3D" id="3.30.70.330">
    <property type="match status" value="1"/>
</dbReference>
<accession>V4KTT1</accession>
<evidence type="ECO:0000256" key="2">
    <source>
        <dbReference type="PROSITE-ProRule" id="PRU00176"/>
    </source>
</evidence>
<dbReference type="Gramene" id="ESQ33437">
    <property type="protein sequence ID" value="ESQ33437"/>
    <property type="gene ID" value="EUTSA_v10008315mg"/>
</dbReference>
<dbReference type="PANTHER" id="PTHR11176">
    <property type="entry name" value="BOULE-RELATED"/>
    <property type="match status" value="1"/>
</dbReference>
<dbReference type="FunFam" id="3.30.70.330:FF:001609">
    <property type="match status" value="1"/>
</dbReference>
<sequence length="301" mass="32484">MSLSPNSFFLFLESSSLLPLSLSPLLSTTVLLLVPKNRNFLSYFFSRVSLNCVFLIMEDTTFTKVFVGGLAWETHKISLRNYFEQFGDIVEAVVITDKSSGRSKGYGFVTFCDPEAAQKACVDPAPVIDGRRANCNLAAFGVQRSKPSSPIHGHAGGRGVKVTSPFKTHFGAPAALPSPLPFSHYALPYTNPFGFSSYSMDYNYPTSYYNVYGGATAQHPMYGSGPMTGVAAAAAFYPYLQFAEANAPVTGYAPLHYPNHMFHYSPLASSTGGNYPHHNGSPVSLAPSPVIPSVCFAVPQA</sequence>
<evidence type="ECO:0000313" key="4">
    <source>
        <dbReference type="EMBL" id="ESQ33437.1"/>
    </source>
</evidence>
<reference evidence="4 5" key="1">
    <citation type="journal article" date="2013" name="Front. Plant Sci.">
        <title>The Reference Genome of the Halophytic Plant Eutrema salsugineum.</title>
        <authorList>
            <person name="Yang R."/>
            <person name="Jarvis D.E."/>
            <person name="Chen H."/>
            <person name="Beilstein M.A."/>
            <person name="Grimwood J."/>
            <person name="Jenkins J."/>
            <person name="Shu S."/>
            <person name="Prochnik S."/>
            <person name="Xin M."/>
            <person name="Ma C."/>
            <person name="Schmutz J."/>
            <person name="Wing R.A."/>
            <person name="Mitchell-Olds T."/>
            <person name="Schumaker K.S."/>
            <person name="Wang X."/>
        </authorList>
    </citation>
    <scope>NUCLEOTIDE SEQUENCE [LARGE SCALE GENOMIC DNA]</scope>
</reference>
<name>V4KTT1_EUTSA</name>
<dbReference type="GO" id="GO:0003729">
    <property type="term" value="F:mRNA binding"/>
    <property type="evidence" value="ECO:0007669"/>
    <property type="project" value="EnsemblPlants"/>
</dbReference>
<dbReference type="KEGG" id="eus:EUTSA_v10008315mg"/>
<proteinExistence type="predicted"/>
<feature type="domain" description="RRM" evidence="3">
    <location>
        <begin position="63"/>
        <end position="147"/>
    </location>
</feature>
<dbReference type="InterPro" id="IPR012677">
    <property type="entry name" value="Nucleotide-bd_a/b_plait_sf"/>
</dbReference>
<dbReference type="STRING" id="72664.V4KTT1"/>
<keyword evidence="5" id="KW-1185">Reference proteome</keyword>
<organism evidence="4 5">
    <name type="scientific">Eutrema salsugineum</name>
    <name type="common">Saltwater cress</name>
    <name type="synonym">Sisymbrium salsugineum</name>
    <dbReference type="NCBI Taxonomy" id="72664"/>
    <lineage>
        <taxon>Eukaryota</taxon>
        <taxon>Viridiplantae</taxon>
        <taxon>Streptophyta</taxon>
        <taxon>Embryophyta</taxon>
        <taxon>Tracheophyta</taxon>
        <taxon>Spermatophyta</taxon>
        <taxon>Magnoliopsida</taxon>
        <taxon>eudicotyledons</taxon>
        <taxon>Gunneridae</taxon>
        <taxon>Pentapetalae</taxon>
        <taxon>rosids</taxon>
        <taxon>malvids</taxon>
        <taxon>Brassicales</taxon>
        <taxon>Brassicaceae</taxon>
        <taxon>Eutremeae</taxon>
        <taxon>Eutrema</taxon>
    </lineage>
</organism>
<dbReference type="eggNOG" id="KOG0149">
    <property type="taxonomic scope" value="Eukaryota"/>
</dbReference>